<name>A0ABS5G370_9BRAD</name>
<keyword evidence="3" id="KW-1185">Reference proteome</keyword>
<accession>A0ABS5G370</accession>
<dbReference type="EMBL" id="JAFCLK010000005">
    <property type="protein sequence ID" value="MBR1135519.1"/>
    <property type="molecule type" value="Genomic_DNA"/>
</dbReference>
<keyword evidence="1" id="KW-0732">Signal</keyword>
<sequence>MRVVLVVMGLLVSGLLASPGAAQAATKFVLSGRPVILYQAGATNPDCTAAGEVVLRVIQEPEHGKVTIRRAGFYPTFPDHNVRSACNRRRVPGVQAVYVSQRGYTGMDMVVIEAFWPAGRAVRFTAPIRVM</sequence>
<protein>
    <submittedName>
        <fullName evidence="2">Uncharacterized protein</fullName>
    </submittedName>
</protein>
<evidence type="ECO:0000313" key="3">
    <source>
        <dbReference type="Proteomes" id="UP001314635"/>
    </source>
</evidence>
<dbReference type="RefSeq" id="WP_049795292.1">
    <property type="nucleotide sequence ID" value="NZ_JABFDP010000001.1"/>
</dbReference>
<comment type="caution">
    <text evidence="2">The sequence shown here is derived from an EMBL/GenBank/DDBJ whole genome shotgun (WGS) entry which is preliminary data.</text>
</comment>
<feature type="chain" id="PRO_5047172795" evidence="1">
    <location>
        <begin position="25"/>
        <end position="131"/>
    </location>
</feature>
<gene>
    <name evidence="2" type="ORF">JQ619_07065</name>
</gene>
<dbReference type="Proteomes" id="UP001314635">
    <property type="component" value="Unassembled WGS sequence"/>
</dbReference>
<organism evidence="2 3">
    <name type="scientific">Bradyrhizobium denitrificans</name>
    <dbReference type="NCBI Taxonomy" id="2734912"/>
    <lineage>
        <taxon>Bacteria</taxon>
        <taxon>Pseudomonadati</taxon>
        <taxon>Pseudomonadota</taxon>
        <taxon>Alphaproteobacteria</taxon>
        <taxon>Hyphomicrobiales</taxon>
        <taxon>Nitrobacteraceae</taxon>
        <taxon>Bradyrhizobium</taxon>
    </lineage>
</organism>
<reference evidence="3" key="1">
    <citation type="journal article" date="2021" name="ISME J.">
        <title>Evolutionary origin and ecological implication of a unique nif island in free-living Bradyrhizobium lineages.</title>
        <authorList>
            <person name="Tao J."/>
        </authorList>
    </citation>
    <scope>NUCLEOTIDE SEQUENCE [LARGE SCALE GENOMIC DNA]</scope>
    <source>
        <strain evidence="3">SZCCT0094</strain>
    </source>
</reference>
<evidence type="ECO:0000313" key="2">
    <source>
        <dbReference type="EMBL" id="MBR1135519.1"/>
    </source>
</evidence>
<proteinExistence type="predicted"/>
<evidence type="ECO:0000256" key="1">
    <source>
        <dbReference type="SAM" id="SignalP"/>
    </source>
</evidence>
<feature type="signal peptide" evidence="1">
    <location>
        <begin position="1"/>
        <end position="24"/>
    </location>
</feature>